<evidence type="ECO:0000256" key="1">
    <source>
        <dbReference type="SAM" id="MobiDB-lite"/>
    </source>
</evidence>
<accession>A0A7W6WAA4</accession>
<comment type="caution">
    <text evidence="2">The sequence shown here is derived from an EMBL/GenBank/DDBJ whole genome shotgun (WGS) entry which is preliminary data.</text>
</comment>
<protein>
    <recommendedName>
        <fullName evidence="4">Alpha/beta hydrolase</fullName>
    </recommendedName>
</protein>
<dbReference type="Proteomes" id="UP000554286">
    <property type="component" value="Unassembled WGS sequence"/>
</dbReference>
<feature type="region of interest" description="Disordered" evidence="1">
    <location>
        <begin position="164"/>
        <end position="204"/>
    </location>
</feature>
<evidence type="ECO:0008006" key="4">
    <source>
        <dbReference type="Google" id="ProtNLM"/>
    </source>
</evidence>
<keyword evidence="3" id="KW-1185">Reference proteome</keyword>
<evidence type="ECO:0000313" key="3">
    <source>
        <dbReference type="Proteomes" id="UP000554286"/>
    </source>
</evidence>
<feature type="compositionally biased region" description="Acidic residues" evidence="1">
    <location>
        <begin position="187"/>
        <end position="197"/>
    </location>
</feature>
<sequence>MILYPIEFRFPWMNALAPRGEWLLGASLRSRNTVLDMALYNVGDLTDAEIETLTRATNREGRVLIVYPSGWKSEDGIVLLDDHAAVRDRPGPLLEHFCIAGVGSSDLGAAALARDVANAVRAPVGAIVAGYGMMDVVTEGLGGWTYLRARNRLLDLVDDDLDDRAKRRDDAPDTADEASGGPHADGDAGDDTGDDTGDTSLVDTAWATPDVETLRRFFLDADRDIKMVVGHSKGCLSIADAMVRLARDPDPAVHDRIGRVRIITTGAVVRFPSVCANVTQYLGELDILGACNSRGNLPRVLVPNANHHLNTWVPYHLSMAQVLRHAETGGTHWVAETP</sequence>
<evidence type="ECO:0000313" key="2">
    <source>
        <dbReference type="EMBL" id="MBB4266267.1"/>
    </source>
</evidence>
<dbReference type="EMBL" id="JACIGK010000012">
    <property type="protein sequence ID" value="MBB4266267.1"/>
    <property type="molecule type" value="Genomic_DNA"/>
</dbReference>
<proteinExistence type="predicted"/>
<dbReference type="RefSeq" id="WP_184044471.1">
    <property type="nucleotide sequence ID" value="NZ_JACIGK010000012.1"/>
</dbReference>
<dbReference type="AlphaFoldDB" id="A0A7W6WAA4"/>
<reference evidence="2 3" key="1">
    <citation type="submission" date="2020-08" db="EMBL/GenBank/DDBJ databases">
        <title>Genome sequencing of Purple Non-Sulfur Bacteria from various extreme environments.</title>
        <authorList>
            <person name="Mayer M."/>
        </authorList>
    </citation>
    <scope>NUCLEOTIDE SEQUENCE [LARGE SCALE GENOMIC DNA]</scope>
    <source>
        <strain evidence="2 3">JA131</strain>
    </source>
</reference>
<gene>
    <name evidence="2" type="ORF">GGD89_001898</name>
</gene>
<name>A0A7W6WAA4_9PROT</name>
<organism evidence="2 3">
    <name type="scientific">Roseospira visakhapatnamensis</name>
    <dbReference type="NCBI Taxonomy" id="390880"/>
    <lineage>
        <taxon>Bacteria</taxon>
        <taxon>Pseudomonadati</taxon>
        <taxon>Pseudomonadota</taxon>
        <taxon>Alphaproteobacteria</taxon>
        <taxon>Rhodospirillales</taxon>
        <taxon>Rhodospirillaceae</taxon>
        <taxon>Roseospira</taxon>
    </lineage>
</organism>